<keyword evidence="3" id="KW-1185">Reference proteome</keyword>
<dbReference type="InterPro" id="IPR047951">
    <property type="entry name" value="Transpos_ISL3"/>
</dbReference>
<accession>A0ABV1R8E3</accession>
<evidence type="ECO:0000313" key="2">
    <source>
        <dbReference type="EMBL" id="MER2291121.1"/>
    </source>
</evidence>
<organism evidence="2 3">
    <name type="scientific">Methylobacterium brachiatum</name>
    <dbReference type="NCBI Taxonomy" id="269660"/>
    <lineage>
        <taxon>Bacteria</taxon>
        <taxon>Pseudomonadati</taxon>
        <taxon>Pseudomonadota</taxon>
        <taxon>Alphaproteobacteria</taxon>
        <taxon>Hyphomicrobiales</taxon>
        <taxon>Methylobacteriaceae</taxon>
        <taxon>Methylobacterium</taxon>
    </lineage>
</organism>
<feature type="domain" description="Transposase IS204/IS1001/IS1096/IS1165 zinc-finger" evidence="1">
    <location>
        <begin position="34"/>
        <end position="76"/>
    </location>
</feature>
<dbReference type="RefSeq" id="WP_350380375.1">
    <property type="nucleotide sequence ID" value="NZ_JBELQD010000037.1"/>
</dbReference>
<gene>
    <name evidence="2" type="ORF">ABS770_22995</name>
</gene>
<dbReference type="Proteomes" id="UP001432995">
    <property type="component" value="Unassembled WGS sequence"/>
</dbReference>
<evidence type="ECO:0000313" key="3">
    <source>
        <dbReference type="Proteomes" id="UP001432995"/>
    </source>
</evidence>
<dbReference type="PANTHER" id="PTHR33498">
    <property type="entry name" value="TRANSPOSASE FOR INSERTION SEQUENCE ELEMENT IS1557"/>
    <property type="match status" value="1"/>
</dbReference>
<dbReference type="Pfam" id="PF14690">
    <property type="entry name" value="Zn_ribbon_ISL3"/>
    <property type="match status" value="1"/>
</dbReference>
<sequence>MQIPFAIPECRIKRVIEQNPDRLVISMRRRGASGRCPDCGDTSQSVHSRYHRHPADLPLSASRTVLRIEVRRFYCLNPSCHRRTFAESPSELHSPRARCTRRLAEAQGRIGIACGGRGRRSFADAPENAGQPRNRAAVH</sequence>
<protein>
    <submittedName>
        <fullName evidence="2">Transposase family protein</fullName>
    </submittedName>
</protein>
<comment type="caution">
    <text evidence="2">The sequence shown here is derived from an EMBL/GenBank/DDBJ whole genome shotgun (WGS) entry which is preliminary data.</text>
</comment>
<proteinExistence type="predicted"/>
<reference evidence="2" key="1">
    <citation type="submission" date="2024-06" db="EMBL/GenBank/DDBJ databases">
        <authorList>
            <person name="Campbell A.G."/>
        </authorList>
    </citation>
    <scope>NUCLEOTIDE SEQUENCE</scope>
    <source>
        <strain evidence="2">EM17</strain>
    </source>
</reference>
<evidence type="ECO:0000259" key="1">
    <source>
        <dbReference type="Pfam" id="PF14690"/>
    </source>
</evidence>
<dbReference type="InterPro" id="IPR029261">
    <property type="entry name" value="Transposase_Znf"/>
</dbReference>
<dbReference type="PANTHER" id="PTHR33498:SF1">
    <property type="entry name" value="TRANSPOSASE FOR INSERTION SEQUENCE ELEMENT IS1557"/>
    <property type="match status" value="1"/>
</dbReference>
<name>A0ABV1R8E3_9HYPH</name>
<dbReference type="EMBL" id="JBELQD010000037">
    <property type="protein sequence ID" value="MER2291121.1"/>
    <property type="molecule type" value="Genomic_DNA"/>
</dbReference>